<keyword evidence="5" id="KW-1185">Reference proteome</keyword>
<dbReference type="Proteomes" id="UP000683429">
    <property type="component" value="Chromosome"/>
</dbReference>
<reference evidence="3 4" key="1">
    <citation type="submission" date="2016-10" db="EMBL/GenBank/DDBJ databases">
        <authorList>
            <person name="de Groot N.N."/>
        </authorList>
    </citation>
    <scope>NUCLEOTIDE SEQUENCE [LARGE SCALE GENOMIC DNA]</scope>
    <source>
        <strain evidence="3 4">CGMCC 1.10238</strain>
    </source>
</reference>
<dbReference type="InterPro" id="IPR029030">
    <property type="entry name" value="Caspase-like_dom_sf"/>
</dbReference>
<dbReference type="OrthoDB" id="2546654at2"/>
<evidence type="ECO:0000259" key="1">
    <source>
        <dbReference type="Pfam" id="PF00656"/>
    </source>
</evidence>
<proteinExistence type="predicted"/>
<dbReference type="Pfam" id="PF00656">
    <property type="entry name" value="Peptidase_C14"/>
    <property type="match status" value="1"/>
</dbReference>
<dbReference type="RefSeq" id="WP_051499669.1">
    <property type="nucleotide sequence ID" value="NZ_CP076607.1"/>
</dbReference>
<dbReference type="InterPro" id="IPR050452">
    <property type="entry name" value="Metacaspase"/>
</dbReference>
<dbReference type="Proteomes" id="UP000198809">
    <property type="component" value="Unassembled WGS sequence"/>
</dbReference>
<dbReference type="EMBL" id="CP076607">
    <property type="protein sequence ID" value="QWU17698.1"/>
    <property type="molecule type" value="Genomic_DNA"/>
</dbReference>
<gene>
    <name evidence="2" type="ORF">KP014_11500</name>
    <name evidence="3" type="ORF">SAMN04487895_105102</name>
</gene>
<evidence type="ECO:0000313" key="2">
    <source>
        <dbReference type="EMBL" id="QWU17698.1"/>
    </source>
</evidence>
<evidence type="ECO:0000313" key="4">
    <source>
        <dbReference type="Proteomes" id="UP000198809"/>
    </source>
</evidence>
<dbReference type="GO" id="GO:0006508">
    <property type="term" value="P:proteolysis"/>
    <property type="evidence" value="ECO:0007669"/>
    <property type="project" value="InterPro"/>
</dbReference>
<dbReference type="STRING" id="1333845.SAMN04487895_105102"/>
<dbReference type="PANTHER" id="PTHR48104:SF30">
    <property type="entry name" value="METACASPASE-1"/>
    <property type="match status" value="1"/>
</dbReference>
<feature type="domain" description="Peptidase C14 caspase" evidence="1">
    <location>
        <begin position="17"/>
        <end position="261"/>
    </location>
</feature>
<dbReference type="Gene3D" id="3.40.50.1460">
    <property type="match status" value="1"/>
</dbReference>
<evidence type="ECO:0000313" key="3">
    <source>
        <dbReference type="EMBL" id="SEO13139.1"/>
    </source>
</evidence>
<sequence>MSNGYSLHIGLNAVDPTHYAGWDGKLKGCENDAKAMMAIAQYRNYNNSTLLLTQQATIQNVTNEIKKAAEKLKSGDVFFLSYSGHGGSVADTNNDELDKKDETWCLYDGQFLDDELYDLWFQFKENVKIIVLSDSCHSGTVLRARFYGLSSTSNQNNKTYRFMPLEIVDKVFAQNREFYMNKKRKNNEHDLSGLKSSIKLISGCQDNQYSQDGEVNGLFTEKLLKVWNDGQFSGNYLSFYKSITLQMPPDQTPNYYNIGVTNDVFDNQSPFSINNIRSNEEHKKEISFV</sequence>
<dbReference type="EMBL" id="FODH01000005">
    <property type="protein sequence ID" value="SEO13139.1"/>
    <property type="molecule type" value="Genomic_DNA"/>
</dbReference>
<dbReference type="SUPFAM" id="SSF52129">
    <property type="entry name" value="Caspase-like"/>
    <property type="match status" value="1"/>
</dbReference>
<dbReference type="PANTHER" id="PTHR48104">
    <property type="entry name" value="METACASPASE-4"/>
    <property type="match status" value="1"/>
</dbReference>
<dbReference type="GO" id="GO:0005737">
    <property type="term" value="C:cytoplasm"/>
    <property type="evidence" value="ECO:0007669"/>
    <property type="project" value="TreeGrafter"/>
</dbReference>
<reference evidence="2 5" key="2">
    <citation type="submission" date="2021-06" db="EMBL/GenBank/DDBJ databases">
        <title>Whole genome sequence of Paenibacillus sophorae DSM23020 for comparative genomics.</title>
        <authorList>
            <person name="Kim M.-J."/>
            <person name="Lee G."/>
            <person name="Shin J.-H."/>
        </authorList>
    </citation>
    <scope>NUCLEOTIDE SEQUENCE [LARGE SCALE GENOMIC DNA]</scope>
    <source>
        <strain evidence="2 5">DSM 23020</strain>
    </source>
</reference>
<protein>
    <submittedName>
        <fullName evidence="3">Caspase domain-containing protein</fullName>
    </submittedName>
    <submittedName>
        <fullName evidence="2">Caspase family protein</fullName>
    </submittedName>
</protein>
<dbReference type="InterPro" id="IPR011600">
    <property type="entry name" value="Pept_C14_caspase"/>
</dbReference>
<evidence type="ECO:0000313" key="5">
    <source>
        <dbReference type="Proteomes" id="UP000683429"/>
    </source>
</evidence>
<organism evidence="3 4">
    <name type="scientific">Paenibacillus sophorae</name>
    <dbReference type="NCBI Taxonomy" id="1333845"/>
    <lineage>
        <taxon>Bacteria</taxon>
        <taxon>Bacillati</taxon>
        <taxon>Bacillota</taxon>
        <taxon>Bacilli</taxon>
        <taxon>Bacillales</taxon>
        <taxon>Paenibacillaceae</taxon>
        <taxon>Paenibacillus</taxon>
    </lineage>
</organism>
<accession>A0A1H8M706</accession>
<dbReference type="AlphaFoldDB" id="A0A1H8M706"/>
<name>A0A1H8M706_9BACL</name>
<dbReference type="GO" id="GO:0004197">
    <property type="term" value="F:cysteine-type endopeptidase activity"/>
    <property type="evidence" value="ECO:0007669"/>
    <property type="project" value="InterPro"/>
</dbReference>